<dbReference type="Proteomes" id="UP000440004">
    <property type="component" value="Unassembled WGS sequence"/>
</dbReference>
<dbReference type="GO" id="GO:0003677">
    <property type="term" value="F:DNA binding"/>
    <property type="evidence" value="ECO:0007669"/>
    <property type="project" value="InterPro"/>
</dbReference>
<dbReference type="EMBL" id="WHNX01000027">
    <property type="protein sequence ID" value="MPW26793.1"/>
    <property type="molecule type" value="Genomic_DNA"/>
</dbReference>
<dbReference type="NCBIfam" id="NF033727">
    <property type="entry name" value="chaperon_ArsD"/>
    <property type="match status" value="1"/>
</dbReference>
<dbReference type="AlphaFoldDB" id="A0A6A7KCR3"/>
<dbReference type="RefSeq" id="WP_152805762.1">
    <property type="nucleotide sequence ID" value="NZ_WHNX01000027.1"/>
</dbReference>
<dbReference type="GO" id="GO:0046685">
    <property type="term" value="P:response to arsenic-containing substance"/>
    <property type="evidence" value="ECO:0007669"/>
    <property type="project" value="InterPro"/>
</dbReference>
<comment type="caution">
    <text evidence="1">The sequence shown here is derived from an EMBL/GenBank/DDBJ whole genome shotgun (WGS) entry which is preliminary data.</text>
</comment>
<dbReference type="GO" id="GO:0045892">
    <property type="term" value="P:negative regulation of DNA-templated transcription"/>
    <property type="evidence" value="ECO:0007669"/>
    <property type="project" value="InterPro"/>
</dbReference>
<sequence length="133" mass="14861">MKKMQIFEPAMCCSTGLCGVGVDPELLRISTVLNSLEKNGFKTDRFNLTDAPMEFINNRKINDFIYANGDEKLPVITLDGEIIIEGRYPSNEEFSRLLDIPDSFLNMDGEEKNEEEVKMDSKSDDCGCSGGCC</sequence>
<organism evidence="1 2">
    <name type="scientific">Alkalibaculum sporogenes</name>
    <dbReference type="NCBI Taxonomy" id="2655001"/>
    <lineage>
        <taxon>Bacteria</taxon>
        <taxon>Bacillati</taxon>
        <taxon>Bacillota</taxon>
        <taxon>Clostridia</taxon>
        <taxon>Eubacteriales</taxon>
        <taxon>Eubacteriaceae</taxon>
        <taxon>Alkalibaculum</taxon>
    </lineage>
</organism>
<dbReference type="InterPro" id="IPR010712">
    <property type="entry name" value="Arsenical-R_ArsD"/>
</dbReference>
<keyword evidence="2" id="KW-1185">Reference proteome</keyword>
<reference evidence="1 2" key="1">
    <citation type="submission" date="2019-10" db="EMBL/GenBank/DDBJ databases">
        <title>Alkalibaculum tamaniensis sp.nov., a new alkaliphilic acetogen, isolated on methoxylated aromatics from a mud volcano.</title>
        <authorList>
            <person name="Khomyakova M.A."/>
            <person name="Merkel A.Y."/>
            <person name="Bonch-Osmolovskaya E.A."/>
            <person name="Slobodkin A.I."/>
        </authorList>
    </citation>
    <scope>NUCLEOTIDE SEQUENCE [LARGE SCALE GENOMIC DNA]</scope>
    <source>
        <strain evidence="1 2">M08DMB</strain>
    </source>
</reference>
<name>A0A6A7KCR3_9FIRM</name>
<evidence type="ECO:0000313" key="2">
    <source>
        <dbReference type="Proteomes" id="UP000440004"/>
    </source>
</evidence>
<accession>A0A6A7KCR3</accession>
<proteinExistence type="predicted"/>
<protein>
    <submittedName>
        <fullName evidence="1">Arsenite efflux transporter metallochaperone ArsD</fullName>
    </submittedName>
</protein>
<gene>
    <name evidence="1" type="primary">arsD</name>
    <name evidence="1" type="ORF">GC105_13460</name>
</gene>
<dbReference type="Pfam" id="PF06953">
    <property type="entry name" value="ArsD"/>
    <property type="match status" value="1"/>
</dbReference>
<dbReference type="Gene3D" id="3.40.30.10">
    <property type="entry name" value="Glutaredoxin"/>
    <property type="match status" value="1"/>
</dbReference>
<evidence type="ECO:0000313" key="1">
    <source>
        <dbReference type="EMBL" id="MPW26793.1"/>
    </source>
</evidence>